<dbReference type="Pfam" id="PF23232">
    <property type="entry name" value="AAA_lid_13"/>
    <property type="match status" value="1"/>
</dbReference>
<feature type="domain" description="AAA+ ATPase" evidence="1">
    <location>
        <begin position="195"/>
        <end position="324"/>
    </location>
</feature>
<dbReference type="PANTHER" id="PTHR46411:SF3">
    <property type="entry name" value="AAA+ ATPASE DOMAIN-CONTAINING PROTEIN"/>
    <property type="match status" value="1"/>
</dbReference>
<proteinExistence type="predicted"/>
<keyword evidence="3" id="KW-1185">Reference proteome</keyword>
<gene>
    <name evidence="2" type="ORF">CMUS01_15712</name>
</gene>
<sequence length="429" mass="48466">MARMYGFPQRQVNESASQAAKSVNIQSRVMVDYDAFSQYGGADGRNGGLKPSLGGTGCGCSDCQENDGLVKRYRTRFDDRKFVKPDSTWDDEQYLICPPRVLGYILQQKQWAQLQVTQLQFLKAENQGTAWESRLKLADDIDNMKARKSKREENTTKALLLDLVRSHASTKARKSHADDEDDKLEVNDIISGKGKGLVILLYGPPGVGKTSTAETIAIATRKPLFSISVADVGTKAKHVEANLQRVFDLATKWQAILLIDEADVFLESRGRGNVIRSTDKNALVSVFLRVLEYYQGIMFLTTNQIAEFDVAIPSRIHVAIRYETLKEKQMEAIFTGFLDELDDKGLVDEYDDIKEWLEEVVYKEGFDGRQIRNIVTTALGLARAESDRGQSNKLKKAHMKRAFANVSAFKRDFNTQMQRYMDSQEKMIK</sequence>
<dbReference type="Proteomes" id="UP000639643">
    <property type="component" value="Unassembled WGS sequence"/>
</dbReference>
<protein>
    <submittedName>
        <fullName evidence="2">AAA family</fullName>
    </submittedName>
</protein>
<dbReference type="Gene3D" id="3.40.50.300">
    <property type="entry name" value="P-loop containing nucleotide triphosphate hydrolases"/>
    <property type="match status" value="1"/>
</dbReference>
<organism evidence="2 3">
    <name type="scientific">Colletotrichum musicola</name>
    <dbReference type="NCBI Taxonomy" id="2175873"/>
    <lineage>
        <taxon>Eukaryota</taxon>
        <taxon>Fungi</taxon>
        <taxon>Dikarya</taxon>
        <taxon>Ascomycota</taxon>
        <taxon>Pezizomycotina</taxon>
        <taxon>Sordariomycetes</taxon>
        <taxon>Hypocreomycetidae</taxon>
        <taxon>Glomerellales</taxon>
        <taxon>Glomerellaceae</taxon>
        <taxon>Colletotrichum</taxon>
        <taxon>Colletotrichum orchidearum species complex</taxon>
    </lineage>
</organism>
<dbReference type="InterPro" id="IPR003593">
    <property type="entry name" value="AAA+_ATPase"/>
</dbReference>
<dbReference type="EMBL" id="WIGM01001399">
    <property type="protein sequence ID" value="KAF6798742.1"/>
    <property type="molecule type" value="Genomic_DNA"/>
</dbReference>
<evidence type="ECO:0000259" key="1">
    <source>
        <dbReference type="SMART" id="SM00382"/>
    </source>
</evidence>
<dbReference type="Pfam" id="PF00004">
    <property type="entry name" value="AAA"/>
    <property type="match status" value="1"/>
</dbReference>
<dbReference type="SUPFAM" id="SSF52540">
    <property type="entry name" value="P-loop containing nucleoside triphosphate hydrolases"/>
    <property type="match status" value="1"/>
</dbReference>
<dbReference type="InterPro" id="IPR027417">
    <property type="entry name" value="P-loop_NTPase"/>
</dbReference>
<dbReference type="InterPro" id="IPR003959">
    <property type="entry name" value="ATPase_AAA_core"/>
</dbReference>
<name>A0A8H6IUD8_9PEZI</name>
<dbReference type="CDD" id="cd19481">
    <property type="entry name" value="RecA-like_protease"/>
    <property type="match status" value="1"/>
</dbReference>
<comment type="caution">
    <text evidence="2">The sequence shown here is derived from an EMBL/GenBank/DDBJ whole genome shotgun (WGS) entry which is preliminary data.</text>
</comment>
<dbReference type="SMART" id="SM00382">
    <property type="entry name" value="AAA"/>
    <property type="match status" value="1"/>
</dbReference>
<dbReference type="PANTHER" id="PTHR46411">
    <property type="entry name" value="FAMILY ATPASE, PUTATIVE-RELATED"/>
    <property type="match status" value="1"/>
</dbReference>
<dbReference type="InterPro" id="IPR056599">
    <property type="entry name" value="AAA_lid_fung"/>
</dbReference>
<evidence type="ECO:0000313" key="3">
    <source>
        <dbReference type="Proteomes" id="UP000639643"/>
    </source>
</evidence>
<dbReference type="GO" id="GO:0005524">
    <property type="term" value="F:ATP binding"/>
    <property type="evidence" value="ECO:0007669"/>
    <property type="project" value="InterPro"/>
</dbReference>
<reference evidence="2" key="1">
    <citation type="journal article" date="2020" name="Phytopathology">
        <title>Genome Sequence Resources of Colletotrichum truncatum, C. plurivorum, C. musicola, and C. sojae: Four Species Pathogenic to Soybean (Glycine max).</title>
        <authorList>
            <person name="Rogerio F."/>
            <person name="Boufleur T.R."/>
            <person name="Ciampi-Guillardi M."/>
            <person name="Sukno S.A."/>
            <person name="Thon M.R."/>
            <person name="Massola Junior N.S."/>
            <person name="Baroncelli R."/>
        </authorList>
    </citation>
    <scope>NUCLEOTIDE SEQUENCE</scope>
    <source>
        <strain evidence="2">LFN0074</strain>
    </source>
</reference>
<accession>A0A8H6IUD8</accession>
<dbReference type="GO" id="GO:0016887">
    <property type="term" value="F:ATP hydrolysis activity"/>
    <property type="evidence" value="ECO:0007669"/>
    <property type="project" value="InterPro"/>
</dbReference>
<dbReference type="AlphaFoldDB" id="A0A8H6IUD8"/>
<dbReference type="OrthoDB" id="10042665at2759"/>
<evidence type="ECO:0000313" key="2">
    <source>
        <dbReference type="EMBL" id="KAF6798742.1"/>
    </source>
</evidence>